<dbReference type="Proteomes" id="UP001172102">
    <property type="component" value="Unassembled WGS sequence"/>
</dbReference>
<accession>A0AA40A902</accession>
<name>A0AA40A902_9PEZI</name>
<evidence type="ECO:0000256" key="1">
    <source>
        <dbReference type="SAM" id="MobiDB-lite"/>
    </source>
</evidence>
<keyword evidence="5" id="KW-1185">Reference proteome</keyword>
<gene>
    <name evidence="4" type="ORF">B0H67DRAFT_287821</name>
</gene>
<feature type="region of interest" description="Disordered" evidence="1">
    <location>
        <begin position="292"/>
        <end position="320"/>
    </location>
</feature>
<dbReference type="Pfam" id="PF25324">
    <property type="entry name" value="DUF7881"/>
    <property type="match status" value="1"/>
</dbReference>
<keyword evidence="4" id="KW-0255">Endonuclease</keyword>
<evidence type="ECO:0000313" key="5">
    <source>
        <dbReference type="Proteomes" id="UP001172102"/>
    </source>
</evidence>
<keyword evidence="4" id="KW-0378">Hydrolase</keyword>
<proteinExistence type="predicted"/>
<organism evidence="4 5">
    <name type="scientific">Lasiosphaeris hirsuta</name>
    <dbReference type="NCBI Taxonomy" id="260670"/>
    <lineage>
        <taxon>Eukaryota</taxon>
        <taxon>Fungi</taxon>
        <taxon>Dikarya</taxon>
        <taxon>Ascomycota</taxon>
        <taxon>Pezizomycotina</taxon>
        <taxon>Sordariomycetes</taxon>
        <taxon>Sordariomycetidae</taxon>
        <taxon>Sordariales</taxon>
        <taxon>Lasiosphaeriaceae</taxon>
        <taxon>Lasiosphaeris</taxon>
    </lineage>
</organism>
<feature type="domain" description="DUF7881" evidence="3">
    <location>
        <begin position="11"/>
        <end position="85"/>
    </location>
</feature>
<dbReference type="InterPro" id="IPR003615">
    <property type="entry name" value="HNH_nuc"/>
</dbReference>
<comment type="caution">
    <text evidence="4">The sequence shown here is derived from an EMBL/GenBank/DDBJ whole genome shotgun (WGS) entry which is preliminary data.</text>
</comment>
<evidence type="ECO:0000259" key="2">
    <source>
        <dbReference type="Pfam" id="PF13391"/>
    </source>
</evidence>
<sequence>MPRTDGRALARDVFIYDLRDFDTLLGGLVITAGVTNANFYAMVDIIIDILPPGPFSLQGENGKTIAQDAQPLLPGRYFVVADGTVKKTAEAAPTRSMSFQSTRTNNEFRDLVRKRDGRCVVTKKENRGKEFNLWGGFEAAHIFPLAYLHQWDTQGWSQQITILPSTRPFGTINSVQNGLLLTNDMHCMFDLYYFSINPDDGYKIICFQPDSNDIAGTFLDARLLNDPQRPLETLLRWHFRQAVLTNMKGAGEPNFEHDFPSGSDMMGDIQSGPKAAERMEFELFNRLANHTLASVDTDKEDKDEEDRDEDQNDSNVKDKG</sequence>
<protein>
    <submittedName>
        <fullName evidence="4">HNH endonuclease-domain-containing protein</fullName>
    </submittedName>
</protein>
<keyword evidence="4" id="KW-0540">Nuclease</keyword>
<evidence type="ECO:0000259" key="3">
    <source>
        <dbReference type="Pfam" id="PF25324"/>
    </source>
</evidence>
<dbReference type="AlphaFoldDB" id="A0AA40A902"/>
<evidence type="ECO:0000313" key="4">
    <source>
        <dbReference type="EMBL" id="KAK0711404.1"/>
    </source>
</evidence>
<dbReference type="GO" id="GO:0004519">
    <property type="term" value="F:endonuclease activity"/>
    <property type="evidence" value="ECO:0007669"/>
    <property type="project" value="UniProtKB-KW"/>
</dbReference>
<dbReference type="InterPro" id="IPR057203">
    <property type="entry name" value="DUF7881"/>
</dbReference>
<dbReference type="Pfam" id="PF13391">
    <property type="entry name" value="HNH_2"/>
    <property type="match status" value="1"/>
</dbReference>
<reference evidence="4" key="1">
    <citation type="submission" date="2023-06" db="EMBL/GenBank/DDBJ databases">
        <title>Genome-scale phylogeny and comparative genomics of the fungal order Sordariales.</title>
        <authorList>
            <consortium name="Lawrence Berkeley National Laboratory"/>
            <person name="Hensen N."/>
            <person name="Bonometti L."/>
            <person name="Westerberg I."/>
            <person name="Brannstrom I.O."/>
            <person name="Guillou S."/>
            <person name="Cros-Aarteil S."/>
            <person name="Calhoun S."/>
            <person name="Haridas S."/>
            <person name="Kuo A."/>
            <person name="Mondo S."/>
            <person name="Pangilinan J."/>
            <person name="Riley R."/>
            <person name="Labutti K."/>
            <person name="Andreopoulos B."/>
            <person name="Lipzen A."/>
            <person name="Chen C."/>
            <person name="Yanf M."/>
            <person name="Daum C."/>
            <person name="Ng V."/>
            <person name="Clum A."/>
            <person name="Steindorff A."/>
            <person name="Ohm R."/>
            <person name="Martin F."/>
            <person name="Silar P."/>
            <person name="Natvig D."/>
            <person name="Lalanne C."/>
            <person name="Gautier V."/>
            <person name="Ament-Velasquez S.L."/>
            <person name="Kruys A."/>
            <person name="Hutchinson M.I."/>
            <person name="Powell A.J."/>
            <person name="Barry K."/>
            <person name="Miller A.N."/>
            <person name="Grigoriev I.V."/>
            <person name="Debuchy R."/>
            <person name="Gladieux P."/>
            <person name="Thoren M.H."/>
            <person name="Johannesson H."/>
        </authorList>
    </citation>
    <scope>NUCLEOTIDE SEQUENCE</scope>
    <source>
        <strain evidence="4">SMH4607-1</strain>
    </source>
</reference>
<feature type="domain" description="HNH nuclease" evidence="2">
    <location>
        <begin position="119"/>
        <end position="197"/>
    </location>
</feature>
<dbReference type="EMBL" id="JAUKUA010000005">
    <property type="protein sequence ID" value="KAK0711404.1"/>
    <property type="molecule type" value="Genomic_DNA"/>
</dbReference>
<feature type="compositionally biased region" description="Acidic residues" evidence="1">
    <location>
        <begin position="301"/>
        <end position="312"/>
    </location>
</feature>